<protein>
    <submittedName>
        <fullName evidence="2">Uncharacterized protein</fullName>
    </submittedName>
</protein>
<evidence type="ECO:0000313" key="3">
    <source>
        <dbReference type="Proteomes" id="UP000287033"/>
    </source>
</evidence>
<accession>A0A401TJR2</accession>
<feature type="non-terminal residue" evidence="2">
    <location>
        <position position="1"/>
    </location>
</feature>
<sequence length="300" mass="32406">MGRGADVHAGVVEDEVVKVDELAFQPQAGAGVGEVSPRDKAVADRAFGQALVEARHGILRHCQRSDNLGPRQWMRDLVGRRQHSDNLNKNRRNRSYHGISFRHSDAFQRTPLTIDNLPLSIVLDTESQISDSQRPQPGKSRPPGLRSTRGRRRCQPPALFRTPSAAPGGRYLVRGTRRRRPALAKSRSFSRAAVASFGGSGPYQMLGGVWRPAARRSGPGQAKTLASLQTIQDRCASRPRRALVTAGISIAVAGSAGGLCVTGTTIATMRSPSRRVAATSAQGRFLIPSSAPRRCSSAHR</sequence>
<proteinExistence type="predicted"/>
<feature type="region of interest" description="Disordered" evidence="1">
    <location>
        <begin position="127"/>
        <end position="169"/>
    </location>
</feature>
<evidence type="ECO:0000256" key="1">
    <source>
        <dbReference type="SAM" id="MobiDB-lite"/>
    </source>
</evidence>
<dbReference type="Proteomes" id="UP000287033">
    <property type="component" value="Unassembled WGS sequence"/>
</dbReference>
<reference evidence="2 3" key="1">
    <citation type="journal article" date="2018" name="Nat. Ecol. Evol.">
        <title>Shark genomes provide insights into elasmobranch evolution and the origin of vertebrates.</title>
        <authorList>
            <person name="Hara Y"/>
            <person name="Yamaguchi K"/>
            <person name="Onimaru K"/>
            <person name="Kadota M"/>
            <person name="Koyanagi M"/>
            <person name="Keeley SD"/>
            <person name="Tatsumi K"/>
            <person name="Tanaka K"/>
            <person name="Motone F"/>
            <person name="Kageyama Y"/>
            <person name="Nozu R"/>
            <person name="Adachi N"/>
            <person name="Nishimura O"/>
            <person name="Nakagawa R"/>
            <person name="Tanegashima C"/>
            <person name="Kiyatake I"/>
            <person name="Matsumoto R"/>
            <person name="Murakumo K"/>
            <person name="Nishida K"/>
            <person name="Terakita A"/>
            <person name="Kuratani S"/>
            <person name="Sato K"/>
            <person name="Hyodo S Kuraku.S."/>
        </authorList>
    </citation>
    <scope>NUCLEOTIDE SEQUENCE [LARGE SCALE GENOMIC DNA]</scope>
</reference>
<evidence type="ECO:0000313" key="2">
    <source>
        <dbReference type="EMBL" id="GCC42891.1"/>
    </source>
</evidence>
<name>A0A401TJR2_CHIPU</name>
<comment type="caution">
    <text evidence="2">The sequence shown here is derived from an EMBL/GenBank/DDBJ whole genome shotgun (WGS) entry which is preliminary data.</text>
</comment>
<dbReference type="AlphaFoldDB" id="A0A401TJR2"/>
<gene>
    <name evidence="2" type="ORF">chiPu_0027153</name>
</gene>
<dbReference type="EMBL" id="BEZZ01096382">
    <property type="protein sequence ID" value="GCC42891.1"/>
    <property type="molecule type" value="Genomic_DNA"/>
</dbReference>
<keyword evidence="3" id="KW-1185">Reference proteome</keyword>
<organism evidence="2 3">
    <name type="scientific">Chiloscyllium punctatum</name>
    <name type="common">Brownbanded bambooshark</name>
    <name type="synonym">Hemiscyllium punctatum</name>
    <dbReference type="NCBI Taxonomy" id="137246"/>
    <lineage>
        <taxon>Eukaryota</taxon>
        <taxon>Metazoa</taxon>
        <taxon>Chordata</taxon>
        <taxon>Craniata</taxon>
        <taxon>Vertebrata</taxon>
        <taxon>Chondrichthyes</taxon>
        <taxon>Elasmobranchii</taxon>
        <taxon>Galeomorphii</taxon>
        <taxon>Galeoidea</taxon>
        <taxon>Orectolobiformes</taxon>
        <taxon>Hemiscylliidae</taxon>
        <taxon>Chiloscyllium</taxon>
    </lineage>
</organism>